<dbReference type="eggNOG" id="COG5620">
    <property type="taxonomic scope" value="Bacteria"/>
</dbReference>
<evidence type="ECO:0000259" key="1">
    <source>
        <dbReference type="Pfam" id="PF08906"/>
    </source>
</evidence>
<accession>U3AKE9</accession>
<sequence>MTIIQEIKEAWGWVGIEPIEIVGENDFGNLMIEDVNGRFWRLCPEDVDCKLVANNRDELNLLSKDQEFLEDWYMQPLVENAKDHLGELGIGQKYCLAIPGVLGGVYDLSNIKVSSLIEIIRFSGYLGKQIEDLPDGTQIKLKVVD</sequence>
<dbReference type="OrthoDB" id="672028at2"/>
<reference evidence="2 3" key="1">
    <citation type="submission" date="2013-09" db="EMBL/GenBank/DDBJ databases">
        <title>Whole genome shotgun sequence of Vibrio azureus NBRC 104587.</title>
        <authorList>
            <person name="Isaki S."/>
            <person name="Hosoyama A."/>
            <person name="Numata M."/>
            <person name="Hashimoto M."/>
            <person name="Hosoyama Y."/>
            <person name="Tsuchikane K."/>
            <person name="Noguchi M."/>
            <person name="Hirakata S."/>
            <person name="Ichikawa N."/>
            <person name="Ohji S."/>
            <person name="Yamazoe A."/>
            <person name="Fujita N."/>
        </authorList>
    </citation>
    <scope>NUCLEOTIDE SEQUENCE [LARGE SCALE GENOMIC DNA]</scope>
    <source>
        <strain evidence="2 3">NBRC 104587</strain>
    </source>
</reference>
<name>U3AKE9_9VIBR</name>
<evidence type="ECO:0000313" key="2">
    <source>
        <dbReference type="EMBL" id="GAD74225.1"/>
    </source>
</evidence>
<evidence type="ECO:0000313" key="3">
    <source>
        <dbReference type="Proteomes" id="UP000016567"/>
    </source>
</evidence>
<organism evidence="2 3">
    <name type="scientific">Vibrio azureus NBRC 104587</name>
    <dbReference type="NCBI Taxonomy" id="1219077"/>
    <lineage>
        <taxon>Bacteria</taxon>
        <taxon>Pseudomonadati</taxon>
        <taxon>Pseudomonadota</taxon>
        <taxon>Gammaproteobacteria</taxon>
        <taxon>Vibrionales</taxon>
        <taxon>Vibrionaceae</taxon>
        <taxon>Vibrio</taxon>
    </lineage>
</organism>
<dbReference type="AlphaFoldDB" id="U3AKE9"/>
<dbReference type="EMBL" id="BATL01000005">
    <property type="protein sequence ID" value="GAD74225.1"/>
    <property type="molecule type" value="Genomic_DNA"/>
</dbReference>
<keyword evidence="3" id="KW-1185">Reference proteome</keyword>
<dbReference type="Proteomes" id="UP000016567">
    <property type="component" value="Unassembled WGS sequence"/>
</dbReference>
<dbReference type="InterPro" id="IPR015002">
    <property type="entry name" value="T6SS_Tdi1_C"/>
</dbReference>
<comment type="caution">
    <text evidence="2">The sequence shown here is derived from an EMBL/GenBank/DDBJ whole genome shotgun (WGS) entry which is preliminary data.</text>
</comment>
<proteinExistence type="predicted"/>
<protein>
    <recommendedName>
        <fullName evidence="1">T6SS immunity protein Tdi1 C-terminal domain-containing protein</fullName>
    </recommendedName>
</protein>
<gene>
    <name evidence="2" type="ORF">VAZ01S_005_00250</name>
</gene>
<dbReference type="Pfam" id="PF08906">
    <property type="entry name" value="T6SS_Tdi1_C"/>
    <property type="match status" value="1"/>
</dbReference>
<feature type="domain" description="T6SS immunity protein Tdi1 C-terminal" evidence="1">
    <location>
        <begin position="53"/>
        <end position="124"/>
    </location>
</feature>
<dbReference type="RefSeq" id="WP_021708007.1">
    <property type="nucleotide sequence ID" value="NZ_BAOB01000215.1"/>
</dbReference>